<dbReference type="AlphaFoldDB" id="A0AAW2AMT9"/>
<dbReference type="GO" id="GO:0019955">
    <property type="term" value="F:cytokine binding"/>
    <property type="evidence" value="ECO:0007669"/>
    <property type="project" value="TreeGrafter"/>
</dbReference>
<organism evidence="9 10">
    <name type="scientific">Culter alburnus</name>
    <name type="common">Topmouth culter</name>
    <dbReference type="NCBI Taxonomy" id="194366"/>
    <lineage>
        <taxon>Eukaryota</taxon>
        <taxon>Metazoa</taxon>
        <taxon>Chordata</taxon>
        <taxon>Craniata</taxon>
        <taxon>Vertebrata</taxon>
        <taxon>Euteleostomi</taxon>
        <taxon>Actinopterygii</taxon>
        <taxon>Neopterygii</taxon>
        <taxon>Teleostei</taxon>
        <taxon>Ostariophysi</taxon>
        <taxon>Cypriniformes</taxon>
        <taxon>Xenocyprididae</taxon>
        <taxon>Xenocypridinae</taxon>
        <taxon>Culter</taxon>
    </lineage>
</organism>
<keyword evidence="6" id="KW-1133">Transmembrane helix</keyword>
<feature type="chain" id="PRO_5043968533" description="Fibronectin type-III domain-containing protein" evidence="7">
    <location>
        <begin position="22"/>
        <end position="784"/>
    </location>
</feature>
<evidence type="ECO:0000313" key="9">
    <source>
        <dbReference type="EMBL" id="KAK9974198.1"/>
    </source>
</evidence>
<feature type="domain" description="Fibronectin type-III" evidence="8">
    <location>
        <begin position="436"/>
        <end position="528"/>
    </location>
</feature>
<evidence type="ECO:0000259" key="8">
    <source>
        <dbReference type="PROSITE" id="PS50853"/>
    </source>
</evidence>
<dbReference type="SMART" id="SM00060">
    <property type="entry name" value="FN3"/>
    <property type="match status" value="3"/>
</dbReference>
<keyword evidence="5" id="KW-0325">Glycoprotein</keyword>
<dbReference type="Pfam" id="PF00041">
    <property type="entry name" value="fn3"/>
    <property type="match status" value="1"/>
</dbReference>
<dbReference type="InterPro" id="IPR050379">
    <property type="entry name" value="Type-I_Cytokine_Rcpt"/>
</dbReference>
<evidence type="ECO:0000256" key="4">
    <source>
        <dbReference type="ARBA" id="ARBA00023170"/>
    </source>
</evidence>
<protein>
    <recommendedName>
        <fullName evidence="8">Fibronectin type-III domain-containing protein</fullName>
    </recommendedName>
</protein>
<dbReference type="Proteomes" id="UP001479290">
    <property type="component" value="Unassembled WGS sequence"/>
</dbReference>
<proteinExistence type="predicted"/>
<dbReference type="GO" id="GO:0043235">
    <property type="term" value="C:receptor complex"/>
    <property type="evidence" value="ECO:0007669"/>
    <property type="project" value="TreeGrafter"/>
</dbReference>
<dbReference type="GO" id="GO:0004896">
    <property type="term" value="F:cytokine receptor activity"/>
    <property type="evidence" value="ECO:0007669"/>
    <property type="project" value="TreeGrafter"/>
</dbReference>
<evidence type="ECO:0000256" key="5">
    <source>
        <dbReference type="ARBA" id="ARBA00023180"/>
    </source>
</evidence>
<dbReference type="PANTHER" id="PTHR23036:SF194">
    <property type="entry name" value="FIBRONECTIN TYPE-III DOMAIN-CONTAINING PROTEIN"/>
    <property type="match status" value="1"/>
</dbReference>
<keyword evidence="2" id="KW-0677">Repeat</keyword>
<name>A0AAW2AMT9_CULAL</name>
<reference evidence="9 10" key="1">
    <citation type="submission" date="2024-05" db="EMBL/GenBank/DDBJ databases">
        <title>A high-quality chromosomal-level genome assembly of Topmouth culter (Culter alburnus).</title>
        <authorList>
            <person name="Zhao H."/>
        </authorList>
    </citation>
    <scope>NUCLEOTIDE SEQUENCE [LARGE SCALE GENOMIC DNA]</scope>
    <source>
        <strain evidence="9">CATC2023</strain>
        <tissue evidence="9">Muscle</tissue>
    </source>
</reference>
<dbReference type="InterPro" id="IPR003961">
    <property type="entry name" value="FN3_dom"/>
</dbReference>
<sequence length="784" mass="88272">MRKCSAFYFTLGFISLCTTEASTGSCDCQNVNLLKDKCNNTEGVYDLTCFMKHTKSDGVYICEWKNEGNISTLYAVQRKCRCVTVHKKNATAWISDTFDAIGGKLIAHVIANTEDQSRCSYKYFSGNSSQMTRCGPPSKQNVTFKRSSGHLSVEVDWGDERTYIEKFSVKYREFRARMWKEQVSKNNREFIIWNLTSLSYELQIHCVHNAKCAQCPLSEVIVVPQELTDAPSIKWEIQEDIQNHLISAGQRKVVVMWEYANSEAVADYNVTVRKVSGEPINQNSFNIKDTSLNLILSYSAYSISVRALNSAGSSPISSIAIEKMDEWRDSFGLLSVNITRNNSFSLSWSSSVSSVCYSVEWWAKGQIPAFRPFYEKRAHREITDITESIFQPYTRYYFFLHTRPDADTCNMKNVNNSEMTYGTAQAYLSEGSPMSAPGNVSILNITQHSSVITWSPVSEEDLQGFLLGYYIYYTEDNNEIPLEVDPSINRFELLNLESNRAYRVQLSAFTAAGEGQRSDFKHFETNPPEFMALSSIIAAVIVGIIILLLAVHLSCRLLHRAKKLMWPSIPNPENSNAVQKIEIAYELGILEPLNRQRLEESEGCDSSTVCVVESKREATPLISQTSVKPTILLLSEDEDILDEIAPLDTPTQLPTRESVSTETFPMDFIKTDLTLSTSVDNDVTSLESKDPGLTISNMTRSDFIPASQPAVVFMSDYTTMEIFQQVTMTGIQCPSIQTVNQEFVPVHPEKDYIRQSCFARNRQSNNPSGACNGAEVLNPEITVL</sequence>
<evidence type="ECO:0000256" key="2">
    <source>
        <dbReference type="ARBA" id="ARBA00022737"/>
    </source>
</evidence>
<dbReference type="Gene3D" id="2.60.40.10">
    <property type="entry name" value="Immunoglobulins"/>
    <property type="match status" value="2"/>
</dbReference>
<keyword evidence="10" id="KW-1185">Reference proteome</keyword>
<dbReference type="CDD" id="cd00063">
    <property type="entry name" value="FN3"/>
    <property type="match status" value="2"/>
</dbReference>
<dbReference type="InterPro" id="IPR013783">
    <property type="entry name" value="Ig-like_fold"/>
</dbReference>
<dbReference type="InterPro" id="IPR036116">
    <property type="entry name" value="FN3_sf"/>
</dbReference>
<keyword evidence="1 7" id="KW-0732">Signal</keyword>
<dbReference type="PROSITE" id="PS50853">
    <property type="entry name" value="FN3"/>
    <property type="match status" value="1"/>
</dbReference>
<evidence type="ECO:0000256" key="6">
    <source>
        <dbReference type="SAM" id="Phobius"/>
    </source>
</evidence>
<accession>A0AAW2AMT9</accession>
<keyword evidence="4" id="KW-0675">Receptor</keyword>
<evidence type="ECO:0000256" key="1">
    <source>
        <dbReference type="ARBA" id="ARBA00022729"/>
    </source>
</evidence>
<dbReference type="EMBL" id="JAWDJR010000005">
    <property type="protein sequence ID" value="KAK9974198.1"/>
    <property type="molecule type" value="Genomic_DNA"/>
</dbReference>
<evidence type="ECO:0000256" key="3">
    <source>
        <dbReference type="ARBA" id="ARBA00023157"/>
    </source>
</evidence>
<evidence type="ECO:0000256" key="7">
    <source>
        <dbReference type="SAM" id="SignalP"/>
    </source>
</evidence>
<dbReference type="SUPFAM" id="SSF49265">
    <property type="entry name" value="Fibronectin type III"/>
    <property type="match status" value="2"/>
</dbReference>
<keyword evidence="6" id="KW-0812">Transmembrane</keyword>
<feature type="transmembrane region" description="Helical" evidence="6">
    <location>
        <begin position="530"/>
        <end position="555"/>
    </location>
</feature>
<dbReference type="GO" id="GO:0009897">
    <property type="term" value="C:external side of plasma membrane"/>
    <property type="evidence" value="ECO:0007669"/>
    <property type="project" value="TreeGrafter"/>
</dbReference>
<dbReference type="FunFam" id="2.60.40.10:FF:000028">
    <property type="entry name" value="Neuronal cell adhesion molecule"/>
    <property type="match status" value="1"/>
</dbReference>
<dbReference type="PANTHER" id="PTHR23036">
    <property type="entry name" value="CYTOKINE RECEPTOR"/>
    <property type="match status" value="1"/>
</dbReference>
<comment type="caution">
    <text evidence="9">The sequence shown here is derived from an EMBL/GenBank/DDBJ whole genome shotgun (WGS) entry which is preliminary data.</text>
</comment>
<keyword evidence="3" id="KW-1015">Disulfide bond</keyword>
<keyword evidence="6" id="KW-0472">Membrane</keyword>
<gene>
    <name evidence="9" type="ORF">ABG768_022304</name>
</gene>
<evidence type="ECO:0000313" key="10">
    <source>
        <dbReference type="Proteomes" id="UP001479290"/>
    </source>
</evidence>
<feature type="signal peptide" evidence="7">
    <location>
        <begin position="1"/>
        <end position="21"/>
    </location>
</feature>